<organism evidence="1">
    <name type="scientific">mine drainage metagenome</name>
    <dbReference type="NCBI Taxonomy" id="410659"/>
    <lineage>
        <taxon>unclassified sequences</taxon>
        <taxon>metagenomes</taxon>
        <taxon>ecological metagenomes</taxon>
    </lineage>
</organism>
<proteinExistence type="predicted"/>
<dbReference type="EMBL" id="AUZY01007787">
    <property type="protein sequence ID" value="EQD48733.1"/>
    <property type="molecule type" value="Genomic_DNA"/>
</dbReference>
<evidence type="ECO:0000313" key="1">
    <source>
        <dbReference type="EMBL" id="EQD48733.1"/>
    </source>
</evidence>
<comment type="caution">
    <text evidence="1">The sequence shown here is derived from an EMBL/GenBank/DDBJ whole genome shotgun (WGS) entry which is preliminary data.</text>
</comment>
<reference evidence="1" key="1">
    <citation type="submission" date="2013-08" db="EMBL/GenBank/DDBJ databases">
        <authorList>
            <person name="Mendez C."/>
            <person name="Richter M."/>
            <person name="Ferrer M."/>
            <person name="Sanchez J."/>
        </authorList>
    </citation>
    <scope>NUCLEOTIDE SEQUENCE</scope>
</reference>
<gene>
    <name evidence="1" type="ORF">B1B_11941</name>
</gene>
<name>T0ZW12_9ZZZZ</name>
<reference evidence="1" key="2">
    <citation type="journal article" date="2014" name="ISME J.">
        <title>Microbial stratification in low pH oxic and suboxic macroscopic growths along an acid mine drainage.</title>
        <authorList>
            <person name="Mendez-Garcia C."/>
            <person name="Mesa V."/>
            <person name="Sprenger R.R."/>
            <person name="Richter M."/>
            <person name="Diez M.S."/>
            <person name="Solano J."/>
            <person name="Bargiela R."/>
            <person name="Golyshina O.V."/>
            <person name="Manteca A."/>
            <person name="Ramos J.L."/>
            <person name="Gallego J.R."/>
            <person name="Llorente I."/>
            <person name="Martins Dos Santos V.A."/>
            <person name="Jensen O.N."/>
            <person name="Pelaez A.I."/>
            <person name="Sanchez J."/>
            <person name="Ferrer M."/>
        </authorList>
    </citation>
    <scope>NUCLEOTIDE SEQUENCE</scope>
</reference>
<sequence>MHGEDKPRLLDYRNHILARELAGYKFIDGLLVDITDAQESQLLAEALADTRFVAVTAHLERALQLLADRKQPDYRNSIKESISAVEAMARVVAEATKSDTG</sequence>
<dbReference type="AlphaFoldDB" id="T0ZW12"/>
<protein>
    <submittedName>
        <fullName evidence="1">Phage-related protein</fullName>
    </submittedName>
</protein>
<accession>T0ZW12</accession>